<dbReference type="RefSeq" id="WP_142092172.1">
    <property type="nucleotide sequence ID" value="NZ_BAAAMD010000003.1"/>
</dbReference>
<feature type="transmembrane region" description="Helical" evidence="5">
    <location>
        <begin position="236"/>
        <end position="262"/>
    </location>
</feature>
<sequence>MPNNTLDHQAVDEETIARSQRSGRIAVTVFPLLILAGGVIAFLTPSTFASWSDYVPYGLMLIMFGMGLTLRIPDFALVLKRPLVVLMGVLAQFTIMPLTALLIARVLDLPDQLAAGLILLGCVPGGTASNVVAYLAKGDVALSVTMTSISTLLSPIVTPILTLWLAGQYLPVEAGSMAMSIVQIVVVPITAGLILRALIPAVVQKVTPLLPWASTLMITFVAIAVVAASSETLATAGLLMFFAVMLHNAAGLIIGHAVASVFRSSVPARRTISIEVGMQNSGLASGLAAQYFTPEAAIAGAIAAVWANITGGVIAAVWGRRDPAQIPVAR</sequence>
<gene>
    <name evidence="6" type="ORF">FB460_0072</name>
</gene>
<dbReference type="PANTHER" id="PTHR10361:SF28">
    <property type="entry name" value="P3 PROTEIN-RELATED"/>
    <property type="match status" value="1"/>
</dbReference>
<comment type="subcellular location">
    <subcellularLocation>
        <location evidence="1">Membrane</location>
        <topology evidence="1">Multi-pass membrane protein</topology>
    </subcellularLocation>
</comment>
<evidence type="ECO:0000256" key="5">
    <source>
        <dbReference type="SAM" id="Phobius"/>
    </source>
</evidence>
<dbReference type="GO" id="GO:0016020">
    <property type="term" value="C:membrane"/>
    <property type="evidence" value="ECO:0007669"/>
    <property type="project" value="UniProtKB-SubCell"/>
</dbReference>
<keyword evidence="3 5" id="KW-1133">Transmembrane helix</keyword>
<evidence type="ECO:0000256" key="3">
    <source>
        <dbReference type="ARBA" id="ARBA00022989"/>
    </source>
</evidence>
<dbReference type="Gene3D" id="1.20.1530.20">
    <property type="match status" value="1"/>
</dbReference>
<evidence type="ECO:0000313" key="7">
    <source>
        <dbReference type="Proteomes" id="UP000316196"/>
    </source>
</evidence>
<dbReference type="InterPro" id="IPR004710">
    <property type="entry name" value="Bilac:Na_transpt"/>
</dbReference>
<dbReference type="AlphaFoldDB" id="A0A542ZPK8"/>
<dbReference type="Pfam" id="PF01758">
    <property type="entry name" value="SBF"/>
    <property type="match status" value="1"/>
</dbReference>
<feature type="transmembrane region" description="Helical" evidence="5">
    <location>
        <begin position="25"/>
        <end position="48"/>
    </location>
</feature>
<evidence type="ECO:0000256" key="4">
    <source>
        <dbReference type="ARBA" id="ARBA00023136"/>
    </source>
</evidence>
<comment type="caution">
    <text evidence="6">The sequence shown here is derived from an EMBL/GenBank/DDBJ whole genome shotgun (WGS) entry which is preliminary data.</text>
</comment>
<keyword evidence="4 5" id="KW-0472">Membrane</keyword>
<protein>
    <submittedName>
        <fullName evidence="6">BASS family bile acid:Na+ symporter</fullName>
    </submittedName>
</protein>
<feature type="transmembrane region" description="Helical" evidence="5">
    <location>
        <begin position="177"/>
        <end position="198"/>
    </location>
</feature>
<keyword evidence="2 5" id="KW-0812">Transmembrane</keyword>
<dbReference type="InterPro" id="IPR038770">
    <property type="entry name" value="Na+/solute_symporter_sf"/>
</dbReference>
<dbReference type="InterPro" id="IPR002657">
    <property type="entry name" value="BilAc:Na_symport/Acr3"/>
</dbReference>
<keyword evidence="7" id="KW-1185">Reference proteome</keyword>
<dbReference type="Proteomes" id="UP000316196">
    <property type="component" value="Unassembled WGS sequence"/>
</dbReference>
<proteinExistence type="predicted"/>
<feature type="transmembrane region" description="Helical" evidence="5">
    <location>
        <begin position="113"/>
        <end position="135"/>
    </location>
</feature>
<name>A0A542ZPK8_9ACTN</name>
<dbReference type="EMBL" id="VFOR01000001">
    <property type="protein sequence ID" value="TQL62301.1"/>
    <property type="molecule type" value="Genomic_DNA"/>
</dbReference>
<reference evidence="6 7" key="1">
    <citation type="submission" date="2019-06" db="EMBL/GenBank/DDBJ databases">
        <title>Sequencing the genomes of 1000 actinobacteria strains.</title>
        <authorList>
            <person name="Klenk H.-P."/>
        </authorList>
    </citation>
    <scope>NUCLEOTIDE SEQUENCE [LARGE SCALE GENOMIC DNA]</scope>
    <source>
        <strain evidence="6 7">DSM 8251</strain>
    </source>
</reference>
<feature type="transmembrane region" description="Helical" evidence="5">
    <location>
        <begin position="54"/>
        <end position="72"/>
    </location>
</feature>
<organism evidence="6 7">
    <name type="scientific">Propioniferax innocua</name>
    <dbReference type="NCBI Taxonomy" id="1753"/>
    <lineage>
        <taxon>Bacteria</taxon>
        <taxon>Bacillati</taxon>
        <taxon>Actinomycetota</taxon>
        <taxon>Actinomycetes</taxon>
        <taxon>Propionibacteriales</taxon>
        <taxon>Propionibacteriaceae</taxon>
        <taxon>Propioniferax</taxon>
    </lineage>
</organism>
<dbReference type="PANTHER" id="PTHR10361">
    <property type="entry name" value="SODIUM-BILE ACID COTRANSPORTER"/>
    <property type="match status" value="1"/>
</dbReference>
<feature type="transmembrane region" description="Helical" evidence="5">
    <location>
        <begin position="210"/>
        <end position="230"/>
    </location>
</feature>
<feature type="transmembrane region" description="Helical" evidence="5">
    <location>
        <begin position="84"/>
        <end position="107"/>
    </location>
</feature>
<accession>A0A542ZPK8</accession>
<feature type="transmembrane region" description="Helical" evidence="5">
    <location>
        <begin position="142"/>
        <end position="165"/>
    </location>
</feature>
<evidence type="ECO:0000256" key="1">
    <source>
        <dbReference type="ARBA" id="ARBA00004141"/>
    </source>
</evidence>
<evidence type="ECO:0000313" key="6">
    <source>
        <dbReference type="EMBL" id="TQL62301.1"/>
    </source>
</evidence>
<evidence type="ECO:0000256" key="2">
    <source>
        <dbReference type="ARBA" id="ARBA00022692"/>
    </source>
</evidence>
<dbReference type="OrthoDB" id="9806785at2"/>